<dbReference type="OrthoDB" id="7593450at2"/>
<dbReference type="Proteomes" id="UP000249799">
    <property type="component" value="Chromosome"/>
</dbReference>
<dbReference type="AlphaFoldDB" id="A0A2Z4FJW6"/>
<dbReference type="Pfam" id="PF06041">
    <property type="entry name" value="DUF924"/>
    <property type="match status" value="1"/>
</dbReference>
<dbReference type="Gene3D" id="1.20.58.320">
    <property type="entry name" value="TPR-like"/>
    <property type="match status" value="1"/>
</dbReference>
<name>A0A2Z4FJW6_9DELT</name>
<evidence type="ECO:0000313" key="2">
    <source>
        <dbReference type="Proteomes" id="UP000249799"/>
    </source>
</evidence>
<dbReference type="KEGG" id="bsed:DN745_06260"/>
<reference evidence="1 2" key="1">
    <citation type="submission" date="2018-06" db="EMBL/GenBank/DDBJ databases">
        <title>Lujinxingia sediminis gen. nov. sp. nov., a new facultative anaerobic member of the class Deltaproteobacteria, and proposal of Lujinxingaceae fam. nov.</title>
        <authorList>
            <person name="Guo L.-Y."/>
            <person name="Li C.-M."/>
            <person name="Wang S."/>
            <person name="Du Z.-J."/>
        </authorList>
    </citation>
    <scope>NUCLEOTIDE SEQUENCE [LARGE SCALE GENOMIC DNA]</scope>
    <source>
        <strain evidence="1 2">FA350</strain>
    </source>
</reference>
<gene>
    <name evidence="1" type="ORF">DN745_06260</name>
</gene>
<proteinExistence type="predicted"/>
<dbReference type="RefSeq" id="WP_111333071.1">
    <property type="nucleotide sequence ID" value="NZ_CP030032.1"/>
</dbReference>
<sequence>MDAKAQEVLDFWFADATEYRKEWFTKDEDFDDKIRAKFSEDLELAIQGKYDDWADTAEGRIALIVLLDQFSRNLFRGSPKSWSQDPKALELTLEGIKKGHDRELNQVQRFFFYMPLEHSEDFEIQKLSIAKFEELVEDYPAPDSIARNGLDYAQRHYDIIERFGRYPHRNDVLGRESTPEEVEFLKQPNSSF</sequence>
<organism evidence="1 2">
    <name type="scientific">Bradymonas sediminis</name>
    <dbReference type="NCBI Taxonomy" id="1548548"/>
    <lineage>
        <taxon>Bacteria</taxon>
        <taxon>Deltaproteobacteria</taxon>
        <taxon>Bradymonadales</taxon>
        <taxon>Bradymonadaceae</taxon>
        <taxon>Bradymonas</taxon>
    </lineage>
</organism>
<protein>
    <submittedName>
        <fullName evidence="1">DUF924 domain-containing protein</fullName>
    </submittedName>
</protein>
<dbReference type="EMBL" id="CP030032">
    <property type="protein sequence ID" value="AWV88964.1"/>
    <property type="molecule type" value="Genomic_DNA"/>
</dbReference>
<dbReference type="InterPro" id="IPR010323">
    <property type="entry name" value="DUF924"/>
</dbReference>
<evidence type="ECO:0000313" key="1">
    <source>
        <dbReference type="EMBL" id="AWV88964.1"/>
    </source>
</evidence>
<accession>A0A2Z4FJW6</accession>
<dbReference type="Gene3D" id="1.25.40.10">
    <property type="entry name" value="Tetratricopeptide repeat domain"/>
    <property type="match status" value="1"/>
</dbReference>
<dbReference type="InterPro" id="IPR011990">
    <property type="entry name" value="TPR-like_helical_dom_sf"/>
</dbReference>
<keyword evidence="2" id="KW-1185">Reference proteome</keyword>
<dbReference type="SUPFAM" id="SSF48452">
    <property type="entry name" value="TPR-like"/>
    <property type="match status" value="1"/>
</dbReference>